<proteinExistence type="predicted"/>
<organism evidence="2">
    <name type="scientific">viral metagenome</name>
    <dbReference type="NCBI Taxonomy" id="1070528"/>
    <lineage>
        <taxon>unclassified sequences</taxon>
        <taxon>metagenomes</taxon>
        <taxon>organismal metagenomes</taxon>
    </lineage>
</organism>
<feature type="region of interest" description="Disordered" evidence="1">
    <location>
        <begin position="103"/>
        <end position="130"/>
    </location>
</feature>
<feature type="region of interest" description="Disordered" evidence="1">
    <location>
        <begin position="64"/>
        <end position="86"/>
    </location>
</feature>
<dbReference type="AlphaFoldDB" id="A0A6C0DQQ2"/>
<sequence length="358" mass="40696">MSEKRILTVNPDLFSFSNNKTRKRREKPPDGKIKIKSELSKKREDTLKKKSILKMIREHQEEKLKKMFVGDNTERGASKSTDAPGSIKTEFQEAKEFLQELTQKNDDRRQNSTLKRHSTTMPSLSLPTLPSMTEIPNANFAMPSLPISTMEINRAPAWGCLKGGALPTYRTYANQTRKNYPTIGQAPVPQNTSLSTIPTQQKSFPNPAPVMDAGAAQKRMEDKIKESLSRVEQSQQTGSLMKQMNQALKVPKKMKRKKTLRRTYKIGRSKVFPRVSVLVSNRTLRNNITTKTQQLKQVPIHEVKSYLIKRGLIKVGSMAPNDVLRKMYESASLICGEVQNHNPENLLYNYLNDKSGHL</sequence>
<evidence type="ECO:0000256" key="1">
    <source>
        <dbReference type="SAM" id="MobiDB-lite"/>
    </source>
</evidence>
<protein>
    <submittedName>
        <fullName evidence="2">Uncharacterized protein</fullName>
    </submittedName>
</protein>
<feature type="compositionally biased region" description="Basic and acidic residues" evidence="1">
    <location>
        <begin position="27"/>
        <end position="48"/>
    </location>
</feature>
<feature type="region of interest" description="Disordered" evidence="1">
    <location>
        <begin position="15"/>
        <end position="48"/>
    </location>
</feature>
<name>A0A6C0DQQ2_9ZZZZ</name>
<feature type="compositionally biased region" description="Polar residues" evidence="1">
    <location>
        <begin position="119"/>
        <end position="130"/>
    </location>
</feature>
<accession>A0A6C0DQQ2</accession>
<dbReference type="EMBL" id="MN739646">
    <property type="protein sequence ID" value="QHT17905.1"/>
    <property type="molecule type" value="Genomic_DNA"/>
</dbReference>
<evidence type="ECO:0000313" key="2">
    <source>
        <dbReference type="EMBL" id="QHT17905.1"/>
    </source>
</evidence>
<reference evidence="2" key="1">
    <citation type="journal article" date="2020" name="Nature">
        <title>Giant virus diversity and host interactions through global metagenomics.</title>
        <authorList>
            <person name="Schulz F."/>
            <person name="Roux S."/>
            <person name="Paez-Espino D."/>
            <person name="Jungbluth S."/>
            <person name="Walsh D.A."/>
            <person name="Denef V.J."/>
            <person name="McMahon K.D."/>
            <person name="Konstantinidis K.T."/>
            <person name="Eloe-Fadrosh E.A."/>
            <person name="Kyrpides N.C."/>
            <person name="Woyke T."/>
        </authorList>
    </citation>
    <scope>NUCLEOTIDE SEQUENCE</scope>
    <source>
        <strain evidence="2">GVMAG-M-3300023174-3</strain>
    </source>
</reference>